<comment type="caution">
    <text evidence="2">The sequence shown here is derived from an EMBL/GenBank/DDBJ whole genome shotgun (WGS) entry which is preliminary data.</text>
</comment>
<keyword evidence="3" id="KW-1185">Reference proteome</keyword>
<dbReference type="EMBL" id="NQVE01000217">
    <property type="protein sequence ID" value="RAL36963.1"/>
    <property type="molecule type" value="Genomic_DNA"/>
</dbReference>
<name>A0A328CZB4_9ASTE</name>
<gene>
    <name evidence="2" type="ORF">DM860_003885</name>
</gene>
<evidence type="ECO:0000313" key="3">
    <source>
        <dbReference type="Proteomes" id="UP000249390"/>
    </source>
</evidence>
<accession>A0A328CZB4</accession>
<reference evidence="2 3" key="1">
    <citation type="submission" date="2018-06" db="EMBL/GenBank/DDBJ databases">
        <title>The Genome of Cuscuta australis (Dodder) Provides Insight into the Evolution of Plant Parasitism.</title>
        <authorList>
            <person name="Liu H."/>
        </authorList>
    </citation>
    <scope>NUCLEOTIDE SEQUENCE [LARGE SCALE GENOMIC DNA]</scope>
    <source>
        <strain evidence="3">cv. Yunnan</strain>
        <tissue evidence="2">Vines</tissue>
    </source>
</reference>
<organism evidence="2 3">
    <name type="scientific">Cuscuta australis</name>
    <dbReference type="NCBI Taxonomy" id="267555"/>
    <lineage>
        <taxon>Eukaryota</taxon>
        <taxon>Viridiplantae</taxon>
        <taxon>Streptophyta</taxon>
        <taxon>Embryophyta</taxon>
        <taxon>Tracheophyta</taxon>
        <taxon>Spermatophyta</taxon>
        <taxon>Magnoliopsida</taxon>
        <taxon>eudicotyledons</taxon>
        <taxon>Gunneridae</taxon>
        <taxon>Pentapetalae</taxon>
        <taxon>asterids</taxon>
        <taxon>lamiids</taxon>
        <taxon>Solanales</taxon>
        <taxon>Convolvulaceae</taxon>
        <taxon>Cuscuteae</taxon>
        <taxon>Cuscuta</taxon>
        <taxon>Cuscuta subgen. Grammica</taxon>
        <taxon>Cuscuta sect. Cleistogrammica</taxon>
    </lineage>
</organism>
<proteinExistence type="predicted"/>
<evidence type="ECO:0000256" key="1">
    <source>
        <dbReference type="SAM" id="MobiDB-lite"/>
    </source>
</evidence>
<dbReference type="AlphaFoldDB" id="A0A328CZB4"/>
<feature type="compositionally biased region" description="Acidic residues" evidence="1">
    <location>
        <begin position="27"/>
        <end position="48"/>
    </location>
</feature>
<feature type="compositionally biased region" description="Acidic residues" evidence="1">
    <location>
        <begin position="1"/>
        <end position="13"/>
    </location>
</feature>
<protein>
    <submittedName>
        <fullName evidence="2">Uncharacterized protein</fullName>
    </submittedName>
</protein>
<evidence type="ECO:0000313" key="2">
    <source>
        <dbReference type="EMBL" id="RAL36963.1"/>
    </source>
</evidence>
<feature type="region of interest" description="Disordered" evidence="1">
    <location>
        <begin position="1"/>
        <end position="66"/>
    </location>
</feature>
<dbReference type="Proteomes" id="UP000249390">
    <property type="component" value="Unassembled WGS sequence"/>
</dbReference>
<sequence length="179" mass="20403">MVPFEEGEDNLDDDVLKSNGLKSTNWDVDDGDIVPDYEDGDNDEDFDVSESHDPKSTYSSSHKGIIVPDSEDGDPICRFFRRCRVLIVLDSKDGDDDEDIDVPEFDGPKYVDCGGVEDIIVSDFEEGADDEDFDFPKSDDPKYVNSDCQHQMPNPMTEEKWWNLEALQYQSWFQNIPLA</sequence>